<dbReference type="Proteomes" id="UP000014174">
    <property type="component" value="Unassembled WGS sequence"/>
</dbReference>
<evidence type="ECO:0000313" key="15">
    <source>
        <dbReference type="EMBL" id="EOR96665.1"/>
    </source>
</evidence>
<dbReference type="NCBIfam" id="TIGR03321">
    <property type="entry name" value="alt_F1F0_F0_B"/>
    <property type="match status" value="1"/>
</dbReference>
<dbReference type="GO" id="GO:0045259">
    <property type="term" value="C:proton-transporting ATP synthase complex"/>
    <property type="evidence" value="ECO:0007669"/>
    <property type="project" value="UniProtKB-KW"/>
</dbReference>
<evidence type="ECO:0000256" key="2">
    <source>
        <dbReference type="ARBA" id="ARBA00022448"/>
    </source>
</evidence>
<evidence type="ECO:0000256" key="9">
    <source>
        <dbReference type="ARBA" id="ARBA00023310"/>
    </source>
</evidence>
<dbReference type="InterPro" id="IPR050059">
    <property type="entry name" value="ATP_synthase_B_chain"/>
</dbReference>
<dbReference type="STRING" id="1150600.ADIARSV_0088"/>
<accession>R9GYW9</accession>
<protein>
    <recommendedName>
        <fullName evidence="13">ATP synthase subunit b</fullName>
    </recommendedName>
    <alternativeName>
        <fullName evidence="13">ATP synthase F(0) sector subunit b</fullName>
    </alternativeName>
    <alternativeName>
        <fullName evidence="13">ATPase subunit I</fullName>
    </alternativeName>
    <alternativeName>
        <fullName evidence="13">F-type ATPase subunit b</fullName>
        <shortName evidence="13">F-ATPase subunit b</shortName>
    </alternativeName>
</protein>
<evidence type="ECO:0000256" key="1">
    <source>
        <dbReference type="ARBA" id="ARBA00005513"/>
    </source>
</evidence>
<sequence length="258" mass="29273">MQINWFTVIAQIINFLILVWLMKKYLYKPILQAVDEREKKIASKLTDANSKEAEAKSEQAEFKKKNDDFDRHKKKMMDALTGDVETERQKLMDTTKADAAVLKLKLEEASKELQESLNKQLMQKTQDEVLSITQKVLSELASTNLEEQTVHVFIRNIKAITEKDKKQFIDAFDSGSAPLSIKSAFDLPSKEQQSIKTAIEDLIGPDVKYIFETDPKIIGGIELITKGYKLSWSFAAYISSLEKSIASSAKESLKADKE</sequence>
<gene>
    <name evidence="13" type="primary">atpF</name>
    <name evidence="15" type="ORF">ADIARSV_0088</name>
</gene>
<evidence type="ECO:0000256" key="14">
    <source>
        <dbReference type="SAM" id="Coils"/>
    </source>
</evidence>
<dbReference type="HAMAP" id="MF_01398">
    <property type="entry name" value="ATP_synth_b_bprime"/>
    <property type="match status" value="1"/>
</dbReference>
<feature type="coiled-coil region" evidence="14">
    <location>
        <begin position="92"/>
        <end position="123"/>
    </location>
</feature>
<comment type="subunit">
    <text evidence="13">F-type ATPases have 2 components, F(1) - the catalytic core - and F(0) - the membrane proton channel. F(1) has five subunits: alpha(3), beta(3), gamma(1), delta(1), epsilon(1). F(0) has three main subunits: a(1), b(2) and c(10-14). The alpha and beta chains form an alternating ring which encloses part of the gamma chain. F(1) is attached to F(0) by a central stalk formed by the gamma and epsilon chains, while a peripheral stalk is formed by the delta and b chains.</text>
</comment>
<organism evidence="15 16">
    <name type="scientific">Arcticibacter svalbardensis MN12-7</name>
    <dbReference type="NCBI Taxonomy" id="1150600"/>
    <lineage>
        <taxon>Bacteria</taxon>
        <taxon>Pseudomonadati</taxon>
        <taxon>Bacteroidota</taxon>
        <taxon>Sphingobacteriia</taxon>
        <taxon>Sphingobacteriales</taxon>
        <taxon>Sphingobacteriaceae</taxon>
        <taxon>Arcticibacter</taxon>
    </lineage>
</organism>
<keyword evidence="5 13" id="KW-0375">Hydrogen ion transport</keyword>
<keyword evidence="8 13" id="KW-0472">Membrane</keyword>
<dbReference type="eggNOG" id="COG0711">
    <property type="taxonomic scope" value="Bacteria"/>
</dbReference>
<dbReference type="GO" id="GO:0046961">
    <property type="term" value="F:proton-transporting ATPase activity, rotational mechanism"/>
    <property type="evidence" value="ECO:0007669"/>
    <property type="project" value="TreeGrafter"/>
</dbReference>
<evidence type="ECO:0000313" key="16">
    <source>
        <dbReference type="Proteomes" id="UP000014174"/>
    </source>
</evidence>
<comment type="function">
    <text evidence="11">Component of the F(0) channel, it forms part of the peripheral stalk, linking F(1) to F(0). The b'-subunit is a diverged and duplicated form of b found in plants and photosynthetic bacteria.</text>
</comment>
<dbReference type="RefSeq" id="WP_016193345.1">
    <property type="nucleotide sequence ID" value="NZ_AQPN01000002.1"/>
</dbReference>
<evidence type="ECO:0000256" key="8">
    <source>
        <dbReference type="ARBA" id="ARBA00023136"/>
    </source>
</evidence>
<keyword evidence="3 13" id="KW-0138">CF(0)</keyword>
<dbReference type="GO" id="GO:0046933">
    <property type="term" value="F:proton-transporting ATP synthase activity, rotational mechanism"/>
    <property type="evidence" value="ECO:0007669"/>
    <property type="project" value="UniProtKB-UniRule"/>
</dbReference>
<dbReference type="PANTHER" id="PTHR33445">
    <property type="entry name" value="ATP SYNTHASE SUBUNIT B', CHLOROPLASTIC"/>
    <property type="match status" value="1"/>
</dbReference>
<name>R9GYW9_9SPHI</name>
<feature type="transmembrane region" description="Helical" evidence="13">
    <location>
        <begin position="6"/>
        <end position="22"/>
    </location>
</feature>
<dbReference type="GO" id="GO:0005886">
    <property type="term" value="C:plasma membrane"/>
    <property type="evidence" value="ECO:0007669"/>
    <property type="project" value="UniProtKB-SubCell"/>
</dbReference>
<comment type="caution">
    <text evidence="15">The sequence shown here is derived from an EMBL/GenBank/DDBJ whole genome shotgun (WGS) entry which is preliminary data.</text>
</comment>
<comment type="function">
    <text evidence="10 13">F(1)F(0) ATP synthase produces ATP from ADP in the presence of a proton or sodium gradient. F-type ATPases consist of two structural domains, F(1) containing the extramembraneous catalytic core and F(0) containing the membrane proton channel, linked together by a central stalk and a peripheral stalk. During catalysis, ATP synthesis in the catalytic domain of F(1) is coupled via a rotary mechanism of the central stalk subunits to proton translocation.</text>
</comment>
<keyword evidence="15" id="KW-0378">Hydrolase</keyword>
<keyword evidence="9 13" id="KW-0066">ATP synthesis</keyword>
<reference evidence="15 16" key="1">
    <citation type="journal article" date="2013" name="Genome Announc.">
        <title>Draft Genome Sequence of Arcticibacter svalbardensis Strain MN12-7T, a Member of the Family Sphingobacteriaceae Isolated from an Arctic Soil Sample.</title>
        <authorList>
            <person name="Shivaji S."/>
            <person name="Ara S."/>
            <person name="Prasad S."/>
            <person name="Manasa B.P."/>
            <person name="Begum Z."/>
            <person name="Singh A."/>
            <person name="Kumar Pinnaka A."/>
        </authorList>
    </citation>
    <scope>NUCLEOTIDE SEQUENCE [LARGE SCALE GENOMIC DNA]</scope>
    <source>
        <strain evidence="15 16">MN12-7</strain>
    </source>
</reference>
<comment type="similarity">
    <text evidence="1 13">Belongs to the ATPase B chain family.</text>
</comment>
<dbReference type="CDD" id="cd06503">
    <property type="entry name" value="ATP-synt_Fo_b"/>
    <property type="match status" value="1"/>
</dbReference>
<dbReference type="PANTHER" id="PTHR33445:SF2">
    <property type="entry name" value="ATP SYNTHASE SUBUNIT B', CHLOROPLASTIC"/>
    <property type="match status" value="1"/>
</dbReference>
<evidence type="ECO:0000256" key="10">
    <source>
        <dbReference type="ARBA" id="ARBA00025198"/>
    </source>
</evidence>
<evidence type="ECO:0000256" key="3">
    <source>
        <dbReference type="ARBA" id="ARBA00022547"/>
    </source>
</evidence>
<evidence type="ECO:0000256" key="6">
    <source>
        <dbReference type="ARBA" id="ARBA00022989"/>
    </source>
</evidence>
<keyword evidence="4 13" id="KW-0812">Transmembrane</keyword>
<evidence type="ECO:0000256" key="7">
    <source>
        <dbReference type="ARBA" id="ARBA00023065"/>
    </source>
</evidence>
<dbReference type="EMBL" id="AQPN01000002">
    <property type="protein sequence ID" value="EOR96665.1"/>
    <property type="molecule type" value="Genomic_DNA"/>
</dbReference>
<dbReference type="AlphaFoldDB" id="R9GYW9"/>
<dbReference type="GO" id="GO:0012505">
    <property type="term" value="C:endomembrane system"/>
    <property type="evidence" value="ECO:0007669"/>
    <property type="project" value="UniProtKB-SubCell"/>
</dbReference>
<keyword evidence="2 13" id="KW-0813">Transport</keyword>
<dbReference type="OrthoDB" id="282095at2"/>
<keyword evidence="7 13" id="KW-0406">Ion transport</keyword>
<keyword evidence="14" id="KW-0175">Coiled coil</keyword>
<dbReference type="InterPro" id="IPR017707">
    <property type="entry name" value="Alt_ATP_synth_F0_bsu"/>
</dbReference>
<evidence type="ECO:0000256" key="11">
    <source>
        <dbReference type="ARBA" id="ARBA00025614"/>
    </source>
</evidence>
<evidence type="ECO:0000256" key="5">
    <source>
        <dbReference type="ARBA" id="ARBA00022781"/>
    </source>
</evidence>
<dbReference type="InterPro" id="IPR002146">
    <property type="entry name" value="ATP_synth_b/b'su_bac/chlpt"/>
</dbReference>
<comment type="subcellular location">
    <subcellularLocation>
        <location evidence="13">Cell membrane</location>
        <topology evidence="13">Single-pass membrane protein</topology>
    </subcellularLocation>
    <subcellularLocation>
        <location evidence="12">Endomembrane system</location>
        <topology evidence="12">Single-pass membrane protein</topology>
    </subcellularLocation>
</comment>
<evidence type="ECO:0000256" key="4">
    <source>
        <dbReference type="ARBA" id="ARBA00022692"/>
    </source>
</evidence>
<proteinExistence type="inferred from homology"/>
<dbReference type="GO" id="GO:0016787">
    <property type="term" value="F:hydrolase activity"/>
    <property type="evidence" value="ECO:0007669"/>
    <property type="project" value="UniProtKB-KW"/>
</dbReference>
<evidence type="ECO:0000256" key="13">
    <source>
        <dbReference type="HAMAP-Rule" id="MF_01398"/>
    </source>
</evidence>
<dbReference type="PATRIC" id="fig|1150600.3.peg.86"/>
<evidence type="ECO:0000256" key="12">
    <source>
        <dbReference type="ARBA" id="ARBA00037847"/>
    </source>
</evidence>
<keyword evidence="6 13" id="KW-1133">Transmembrane helix</keyword>
<dbReference type="Pfam" id="PF00430">
    <property type="entry name" value="ATP-synt_B"/>
    <property type="match status" value="1"/>
</dbReference>
<keyword evidence="13" id="KW-1003">Cell membrane</keyword>
<keyword evidence="16" id="KW-1185">Reference proteome</keyword>